<dbReference type="Gene3D" id="3.40.50.720">
    <property type="entry name" value="NAD(P)-binding Rossmann-like Domain"/>
    <property type="match status" value="1"/>
</dbReference>
<dbReference type="InterPro" id="IPR057326">
    <property type="entry name" value="KR_dom"/>
</dbReference>
<proteinExistence type="predicted"/>
<evidence type="ECO:0000259" key="1">
    <source>
        <dbReference type="SMART" id="SM00822"/>
    </source>
</evidence>
<dbReference type="InterPro" id="IPR002347">
    <property type="entry name" value="SDR_fam"/>
</dbReference>
<dbReference type="InterPro" id="IPR020904">
    <property type="entry name" value="Sc_DH/Rdtase_CS"/>
</dbReference>
<dbReference type="RefSeq" id="WP_377167680.1">
    <property type="nucleotide sequence ID" value="NZ_JBHSMQ010000004.1"/>
</dbReference>
<dbReference type="PROSITE" id="PS00061">
    <property type="entry name" value="ADH_SHORT"/>
    <property type="match status" value="1"/>
</dbReference>
<dbReference type="PANTHER" id="PTHR43313">
    <property type="entry name" value="SHORT-CHAIN DEHYDROGENASE/REDUCTASE FAMILY 9C"/>
    <property type="match status" value="1"/>
</dbReference>
<reference evidence="3" key="1">
    <citation type="journal article" date="2019" name="Int. J. Syst. Evol. Microbiol.">
        <title>The Global Catalogue of Microorganisms (GCM) 10K type strain sequencing project: providing services to taxonomists for standard genome sequencing and annotation.</title>
        <authorList>
            <consortium name="The Broad Institute Genomics Platform"/>
            <consortium name="The Broad Institute Genome Sequencing Center for Infectious Disease"/>
            <person name="Wu L."/>
            <person name="Ma J."/>
        </authorList>
    </citation>
    <scope>NUCLEOTIDE SEQUENCE [LARGE SCALE GENOMIC DNA]</scope>
    <source>
        <strain evidence="3">CGMCC 4.1469</strain>
    </source>
</reference>
<dbReference type="SMART" id="SM00822">
    <property type="entry name" value="PKS_KR"/>
    <property type="match status" value="1"/>
</dbReference>
<dbReference type="GO" id="GO:0016491">
    <property type="term" value="F:oxidoreductase activity"/>
    <property type="evidence" value="ECO:0007669"/>
    <property type="project" value="UniProtKB-KW"/>
</dbReference>
<organism evidence="2 3">
    <name type="scientific">Prosthecobacter fluviatilis</name>
    <dbReference type="NCBI Taxonomy" id="445931"/>
    <lineage>
        <taxon>Bacteria</taxon>
        <taxon>Pseudomonadati</taxon>
        <taxon>Verrucomicrobiota</taxon>
        <taxon>Verrucomicrobiia</taxon>
        <taxon>Verrucomicrobiales</taxon>
        <taxon>Verrucomicrobiaceae</taxon>
        <taxon>Prosthecobacter</taxon>
    </lineage>
</organism>
<dbReference type="InterPro" id="IPR036291">
    <property type="entry name" value="NAD(P)-bd_dom_sf"/>
</dbReference>
<evidence type="ECO:0000313" key="3">
    <source>
        <dbReference type="Proteomes" id="UP001596052"/>
    </source>
</evidence>
<protein>
    <submittedName>
        <fullName evidence="2">SDR family oxidoreductase</fullName>
        <ecNumber evidence="2">1.1.-.-</ecNumber>
    </submittedName>
</protein>
<name>A0ABW0KRK3_9BACT</name>
<dbReference type="PANTHER" id="PTHR43313:SF1">
    <property type="entry name" value="3BETA-HYDROXYSTEROID DEHYDROGENASE DHS-16"/>
    <property type="match status" value="1"/>
</dbReference>
<dbReference type="Proteomes" id="UP001596052">
    <property type="component" value="Unassembled WGS sequence"/>
</dbReference>
<comment type="caution">
    <text evidence="2">The sequence shown here is derived from an EMBL/GenBank/DDBJ whole genome shotgun (WGS) entry which is preliminary data.</text>
</comment>
<sequence length="288" mass="31061">MPPTSPTVPRNVLITGASTGIGAACTRMLAARGWRVFAGVRREQDGGALQEGAEGQIVPVILDVTNREQIKSVVQEVAAQCGAEGLQGVVNNAGIALAGPLEFMPLEAFEKQFEVNVLGLIAVTQAVLPMIRASRGRIVLTGSNSGFMCEPFLAGYGATKHALEAIADSLRIELRPWGIEVALIEPGAIKTPIWSKSREAAERLFDGMPPECEKLYAAPIGALRKMVEKVPSMAIPPERVARAVTHALEARRPRTRYPVGLDSVLGSVLVRIIPDRLRDWLIRKFMGI</sequence>
<dbReference type="CDD" id="cd05374">
    <property type="entry name" value="17beta-HSD-like_SDR_c"/>
    <property type="match status" value="1"/>
</dbReference>
<gene>
    <name evidence="2" type="ORF">ACFQDI_13985</name>
</gene>
<dbReference type="SUPFAM" id="SSF51735">
    <property type="entry name" value="NAD(P)-binding Rossmann-fold domains"/>
    <property type="match status" value="1"/>
</dbReference>
<dbReference type="PRINTS" id="PR00081">
    <property type="entry name" value="GDHRDH"/>
</dbReference>
<dbReference type="EC" id="1.1.-.-" evidence="2"/>
<keyword evidence="2" id="KW-0560">Oxidoreductase</keyword>
<evidence type="ECO:0000313" key="2">
    <source>
        <dbReference type="EMBL" id="MFC5455970.1"/>
    </source>
</evidence>
<keyword evidence="3" id="KW-1185">Reference proteome</keyword>
<feature type="domain" description="Ketoreductase" evidence="1">
    <location>
        <begin position="10"/>
        <end position="187"/>
    </location>
</feature>
<dbReference type="EMBL" id="JBHSMQ010000004">
    <property type="protein sequence ID" value="MFC5455970.1"/>
    <property type="molecule type" value="Genomic_DNA"/>
</dbReference>
<dbReference type="Pfam" id="PF00106">
    <property type="entry name" value="adh_short"/>
    <property type="match status" value="1"/>
</dbReference>
<accession>A0ABW0KRK3</accession>